<accession>A0A2N3QLH4</accession>
<sequence>MKLAMTKRVINVMTALGLALSLGACSQNTKNEGPDYADDEAMNVIGQGLSKRFAIVDTDETGAAVVKKGVQAEIDTDSPLKNRQFEDSKLHENVISYINVLDESMDVLANYQYQSAEYYEHWEDVYDKRTQILKTFVDKYGLKLQGEDQETLDELVANGASAAKERNEKETIDKMISSTQFEKKDDGYGNFTYTAVIENTSDLSFENVNVVLGLYDADGVKQESYAHVKTWAPGEKVKFEAYSNCDATEIKPMVDYFNVAD</sequence>
<comment type="caution">
    <text evidence="2">The sequence shown here is derived from an EMBL/GenBank/DDBJ whole genome shotgun (WGS) entry which is preliminary data.</text>
</comment>
<organism evidence="2 3">
    <name type="scientific">Bifidobacterium pseudolongum subsp. globosum</name>
    <dbReference type="NCBI Taxonomy" id="1690"/>
    <lineage>
        <taxon>Bacteria</taxon>
        <taxon>Bacillati</taxon>
        <taxon>Actinomycetota</taxon>
        <taxon>Actinomycetes</taxon>
        <taxon>Bifidobacteriales</taxon>
        <taxon>Bifidobacteriaceae</taxon>
        <taxon>Bifidobacterium</taxon>
    </lineage>
</organism>
<proteinExistence type="predicted"/>
<evidence type="ECO:0000313" key="2">
    <source>
        <dbReference type="EMBL" id="PKU92510.1"/>
    </source>
</evidence>
<feature type="signal peptide" evidence="1">
    <location>
        <begin position="1"/>
        <end position="26"/>
    </location>
</feature>
<gene>
    <name evidence="2" type="ORF">CQR46_0086</name>
</gene>
<evidence type="ECO:0000256" key="1">
    <source>
        <dbReference type="SAM" id="SignalP"/>
    </source>
</evidence>
<dbReference type="AlphaFoldDB" id="A0A2N3QLH4"/>
<name>A0A2N3QLH4_9BIFI</name>
<evidence type="ECO:0000313" key="3">
    <source>
        <dbReference type="Proteomes" id="UP000233730"/>
    </source>
</evidence>
<feature type="chain" id="PRO_5014600117" description="Secreted protein" evidence="1">
    <location>
        <begin position="27"/>
        <end position="261"/>
    </location>
</feature>
<dbReference type="Proteomes" id="UP000233730">
    <property type="component" value="Unassembled WGS sequence"/>
</dbReference>
<dbReference type="NCBIfam" id="NF038353">
    <property type="entry name" value="FxLYD_dom"/>
    <property type="match status" value="1"/>
</dbReference>
<dbReference type="PROSITE" id="PS51257">
    <property type="entry name" value="PROKAR_LIPOPROTEIN"/>
    <property type="match status" value="1"/>
</dbReference>
<evidence type="ECO:0008006" key="4">
    <source>
        <dbReference type="Google" id="ProtNLM"/>
    </source>
</evidence>
<reference evidence="2 3" key="1">
    <citation type="submission" date="2017-10" db="EMBL/GenBank/DDBJ databases">
        <title>Bifidobacterium genomics.</title>
        <authorList>
            <person name="Lugli G.A."/>
            <person name="Milani C."/>
            <person name="Mancabelli L."/>
        </authorList>
    </citation>
    <scope>NUCLEOTIDE SEQUENCE [LARGE SCALE GENOMIC DNA]</scope>
    <source>
        <strain evidence="2 3">1524B</strain>
    </source>
</reference>
<dbReference type="EMBL" id="PCGZ01000001">
    <property type="protein sequence ID" value="PKU92510.1"/>
    <property type="molecule type" value="Genomic_DNA"/>
</dbReference>
<keyword evidence="1" id="KW-0732">Signal</keyword>
<protein>
    <recommendedName>
        <fullName evidence="4">Secreted protein</fullName>
    </recommendedName>
</protein>
<dbReference type="InterPro" id="IPR047676">
    <property type="entry name" value="FxLYD_dom"/>
</dbReference>